<organism evidence="2 3">
    <name type="scientific">Campylobacter jejuni subsp. jejuni serotype O:23/36 (strain 81-176)</name>
    <dbReference type="NCBI Taxonomy" id="354242"/>
    <lineage>
        <taxon>Bacteria</taxon>
        <taxon>Pseudomonadati</taxon>
        <taxon>Campylobacterota</taxon>
        <taxon>Epsilonproteobacteria</taxon>
        <taxon>Campylobacterales</taxon>
        <taxon>Campylobacteraceae</taxon>
        <taxon>Campylobacter</taxon>
    </lineage>
</organism>
<gene>
    <name evidence="2" type="ordered locus">CJJ81176_0193</name>
</gene>
<accession>A0A0H3PIX0</accession>
<keyword evidence="1" id="KW-1133">Transmembrane helix</keyword>
<dbReference type="Proteomes" id="UP000000646">
    <property type="component" value="Chromosome"/>
</dbReference>
<dbReference type="KEGG" id="cjj:CJJ81176_0193"/>
<feature type="transmembrane region" description="Helical" evidence="1">
    <location>
        <begin position="50"/>
        <end position="71"/>
    </location>
</feature>
<feature type="transmembrane region" description="Helical" evidence="1">
    <location>
        <begin position="6"/>
        <end position="29"/>
    </location>
</feature>
<dbReference type="RefSeq" id="WP_002851635.1">
    <property type="nucleotide sequence ID" value="NC_008787.1"/>
</dbReference>
<feature type="transmembrane region" description="Helical" evidence="1">
    <location>
        <begin position="110"/>
        <end position="131"/>
    </location>
</feature>
<sequence>MDQSYEFFLALHLYSLYASGFLMLFYLILTQGNFKTEFIFIRRIRLFLPIYYLFLALIIFTGCLLSAMKQFQMNVNIWVMIFSWILIFALAIFHFVCFKKARRFRKYATFRWISCLILPFEIFLLFLPFLIERYL</sequence>
<protein>
    <submittedName>
        <fullName evidence="2">Membrane protein, putative</fullName>
    </submittedName>
</protein>
<dbReference type="AlphaFoldDB" id="A0A0H3PIX0"/>
<keyword evidence="1" id="KW-0812">Transmembrane</keyword>
<evidence type="ECO:0000256" key="1">
    <source>
        <dbReference type="SAM" id="Phobius"/>
    </source>
</evidence>
<evidence type="ECO:0000313" key="2">
    <source>
        <dbReference type="EMBL" id="EAQ73069.1"/>
    </source>
</evidence>
<name>A0A0H3PIX0_CAMJJ</name>
<feature type="transmembrane region" description="Helical" evidence="1">
    <location>
        <begin position="77"/>
        <end position="98"/>
    </location>
</feature>
<dbReference type="HOGENOM" id="CLU_155083_0_0_7"/>
<keyword evidence="1" id="KW-0472">Membrane</keyword>
<dbReference type="EMBL" id="CP000538">
    <property type="protein sequence ID" value="EAQ73069.1"/>
    <property type="molecule type" value="Genomic_DNA"/>
</dbReference>
<dbReference type="eggNOG" id="ENOG5032HH1">
    <property type="taxonomic scope" value="Bacteria"/>
</dbReference>
<reference evidence="3" key="1">
    <citation type="submission" date="2006-12" db="EMBL/GenBank/DDBJ databases">
        <authorList>
            <person name="Fouts D.E."/>
            <person name="Nelson K.E."/>
            <person name="Sebastian Y."/>
        </authorList>
    </citation>
    <scope>NUCLEOTIDE SEQUENCE [LARGE SCALE GENOMIC DNA]</scope>
    <source>
        <strain evidence="3">81-176</strain>
    </source>
</reference>
<proteinExistence type="predicted"/>
<evidence type="ECO:0000313" key="3">
    <source>
        <dbReference type="Proteomes" id="UP000000646"/>
    </source>
</evidence>